<proteinExistence type="predicted"/>
<protein>
    <submittedName>
        <fullName evidence="1">Uncharacterized protein</fullName>
    </submittedName>
</protein>
<gene>
    <name evidence="1" type="ORF">NCS_11176</name>
</gene>
<name>A0A2H1FFB6_9ARCH</name>
<accession>A0A2H1FFB6</accession>
<evidence type="ECO:0000313" key="2">
    <source>
        <dbReference type="Proteomes" id="UP000230607"/>
    </source>
</evidence>
<organism evidence="1 2">
    <name type="scientific">Candidatus Nitrosotalea okcheonensis</name>
    <dbReference type="NCBI Taxonomy" id="1903276"/>
    <lineage>
        <taxon>Archaea</taxon>
        <taxon>Nitrososphaerota</taxon>
        <taxon>Nitrososphaeria</taxon>
        <taxon>Nitrosotaleales</taxon>
        <taxon>Nitrosotaleaceae</taxon>
        <taxon>Nitrosotalea</taxon>
    </lineage>
</organism>
<dbReference type="EMBL" id="LT841358">
    <property type="protein sequence ID" value="SMH71369.1"/>
    <property type="molecule type" value="Genomic_DNA"/>
</dbReference>
<dbReference type="Proteomes" id="UP000230607">
    <property type="component" value="Chromosome 1"/>
</dbReference>
<evidence type="ECO:0000313" key="1">
    <source>
        <dbReference type="EMBL" id="SMH71369.1"/>
    </source>
</evidence>
<dbReference type="RefSeq" id="WP_157927352.1">
    <property type="nucleotide sequence ID" value="NZ_LT841358.1"/>
</dbReference>
<reference evidence="2" key="1">
    <citation type="submission" date="2017-03" db="EMBL/GenBank/DDBJ databases">
        <authorList>
            <person name="Herbold C."/>
        </authorList>
    </citation>
    <scope>NUCLEOTIDE SEQUENCE [LARGE SCALE GENOMIC DNA]</scope>
</reference>
<dbReference type="AlphaFoldDB" id="A0A2H1FFB6"/>
<keyword evidence="2" id="KW-1185">Reference proteome</keyword>
<sequence length="308" mass="35887">MNSLEYAIKKYAVDHYGDLIVPNKPVFDEKTKIWKSELRSTYPRIVEDEISGEILVGFLDLKDLGTIKFNDKLQFIDATPSDKCEVQLSSRLDLWKQQTERIVVIASSDVFAKIEESSHVLNPLELILDQLIATVKDNEIKILDTDVYEQRKPERIMEYLELLLELGIVRRVTGGYVHGNTYVGLLEIAKSDSRKLRTALLSHVIKQKYSVLRQVFGIRQLEPFVHLANAYYSASLEAERLIHMSSPHLYRRYQDFYKKITMWEFKSKLSELVDKGALHYDNEYLVGNKEYFDNMLKMKQEIQLNPMA</sequence>